<evidence type="ECO:0000313" key="1">
    <source>
        <dbReference type="EMBL" id="DAF93523.1"/>
    </source>
</evidence>
<dbReference type="EMBL" id="BK016086">
    <property type="protein sequence ID" value="DAF93523.1"/>
    <property type="molecule type" value="Genomic_DNA"/>
</dbReference>
<accession>A0A8S5UGH6</accession>
<protein>
    <submittedName>
        <fullName evidence="1">Uncharacterized protein</fullName>
    </submittedName>
</protein>
<sequence length="139" mass="15963">MNRGVGRDIVLPKVFVDNAELSVKAEQAMQVLARKYGRPMDSGRNRIVFSTGRFVLKFPRSLNGEADNNHEGCVQGPTKARSRCIEFMGFACVMQERLQRIYQDVKRPKELPKWTDSVDCMQVGYDRQGRLKAYDYGIR</sequence>
<reference evidence="1" key="1">
    <citation type="journal article" date="2021" name="Proc. Natl. Acad. Sci. U.S.A.">
        <title>A Catalog of Tens of Thousands of Viruses from Human Metagenomes Reveals Hidden Associations with Chronic Diseases.</title>
        <authorList>
            <person name="Tisza M.J."/>
            <person name="Buck C.B."/>
        </authorList>
    </citation>
    <scope>NUCLEOTIDE SEQUENCE</scope>
    <source>
        <strain evidence="1">Ctshb19</strain>
    </source>
</reference>
<proteinExistence type="predicted"/>
<name>A0A8S5UGH6_9CAUD</name>
<organism evidence="1">
    <name type="scientific">Myoviridae sp. ctshb19</name>
    <dbReference type="NCBI Taxonomy" id="2825194"/>
    <lineage>
        <taxon>Viruses</taxon>
        <taxon>Duplodnaviria</taxon>
        <taxon>Heunggongvirae</taxon>
        <taxon>Uroviricota</taxon>
        <taxon>Caudoviricetes</taxon>
    </lineage>
</organism>